<evidence type="ECO:0000256" key="6">
    <source>
        <dbReference type="ARBA" id="ARBA00022679"/>
    </source>
</evidence>
<evidence type="ECO:0000256" key="7">
    <source>
        <dbReference type="ARBA" id="ARBA00023191"/>
    </source>
</evidence>
<comment type="catalytic activity">
    <reaction evidence="11">
        <text>apo-[peptidyl-carrier protein] + CoA = holo-[peptidyl-carrier protein] + adenosine 3',5'-bisphosphate + H(+)</text>
        <dbReference type="Rhea" id="RHEA:46228"/>
        <dbReference type="Rhea" id="RHEA-COMP:11479"/>
        <dbReference type="Rhea" id="RHEA-COMP:11480"/>
        <dbReference type="ChEBI" id="CHEBI:15378"/>
        <dbReference type="ChEBI" id="CHEBI:29999"/>
        <dbReference type="ChEBI" id="CHEBI:57287"/>
        <dbReference type="ChEBI" id="CHEBI:58343"/>
        <dbReference type="ChEBI" id="CHEBI:64479"/>
    </reaction>
</comment>
<dbReference type="PANTHER" id="PTHR38096:SF1">
    <property type="entry name" value="ENTEROBACTIN SYNTHASE COMPONENT D"/>
    <property type="match status" value="1"/>
</dbReference>
<dbReference type="Gene3D" id="3.90.470.20">
    <property type="entry name" value="4'-phosphopantetheinyl transferase domain"/>
    <property type="match status" value="1"/>
</dbReference>
<dbReference type="Proteomes" id="UP000321323">
    <property type="component" value="Chromosome"/>
</dbReference>
<keyword evidence="15" id="KW-1185">Reference proteome</keyword>
<dbReference type="EMBL" id="CP136508">
    <property type="protein sequence ID" value="WUR14348.1"/>
    <property type="molecule type" value="Genomic_DNA"/>
</dbReference>
<evidence type="ECO:0000256" key="11">
    <source>
        <dbReference type="ARBA" id="ARBA00049191"/>
    </source>
</evidence>
<dbReference type="InterPro" id="IPR003542">
    <property type="entry name" value="Enbac_synth_compD-like"/>
</dbReference>
<comment type="similarity">
    <text evidence="3">Belongs to the P-Pant transferase superfamily. EntD family.</text>
</comment>
<dbReference type="InterPro" id="IPR008278">
    <property type="entry name" value="4-PPantetheinyl_Trfase_dom"/>
</dbReference>
<keyword evidence="6 14" id="KW-0808">Transferase</keyword>
<dbReference type="PANTHER" id="PTHR38096">
    <property type="entry name" value="ENTEROBACTIN SYNTHASE COMPONENT D"/>
    <property type="match status" value="1"/>
</dbReference>
<name>A0ABZ1UNV3_9BURK</name>
<evidence type="ECO:0000256" key="10">
    <source>
        <dbReference type="ARBA" id="ARBA00049176"/>
    </source>
</evidence>
<evidence type="ECO:0000259" key="13">
    <source>
        <dbReference type="Pfam" id="PF17837"/>
    </source>
</evidence>
<feature type="domain" description="4'-phosphopantetheinyl transferase" evidence="12">
    <location>
        <begin position="109"/>
        <end position="185"/>
    </location>
</feature>
<evidence type="ECO:0000259" key="12">
    <source>
        <dbReference type="Pfam" id="PF01648"/>
    </source>
</evidence>
<evidence type="ECO:0000256" key="8">
    <source>
        <dbReference type="ARBA" id="ARBA00029894"/>
    </source>
</evidence>
<feature type="domain" description="4'-phosphopantetheinyl transferase N-terminal" evidence="13">
    <location>
        <begin position="40"/>
        <end position="101"/>
    </location>
</feature>
<gene>
    <name evidence="14" type="ORF">E7V67_004395</name>
</gene>
<accession>A0ABZ1UNV3</accession>
<evidence type="ECO:0000256" key="1">
    <source>
        <dbReference type="ARBA" id="ARBA00003937"/>
    </source>
</evidence>
<dbReference type="Pfam" id="PF01648">
    <property type="entry name" value="ACPS"/>
    <property type="match status" value="1"/>
</dbReference>
<reference evidence="14 15" key="1">
    <citation type="journal article" date="2019" name="Int. J. Syst. Evol. Microbiol.">
        <title>The Draft Whole-Genome Sequence of the Antibiotic Producer Empedobacter haloabium ATCC 31962 Provides Indications for Its Taxonomic Reclassification.</title>
        <authorList>
            <person name="Miess H."/>
            <person name="Arlt P."/>
            <person name="Apel A.K."/>
            <person name="Weber T."/>
            <person name="Nieselt K."/>
            <person name="Hanssen F."/>
            <person name="Czemmel S."/>
            <person name="Nahnsen S."/>
            <person name="Gross H."/>
        </authorList>
    </citation>
    <scope>NUCLEOTIDE SEQUENCE [LARGE SCALE GENOMIC DNA]</scope>
    <source>
        <strain evidence="14 15">ATCC 31962</strain>
    </source>
</reference>
<evidence type="ECO:0000313" key="15">
    <source>
        <dbReference type="Proteomes" id="UP000321323"/>
    </source>
</evidence>
<evidence type="ECO:0000256" key="3">
    <source>
        <dbReference type="ARBA" id="ARBA00008342"/>
    </source>
</evidence>
<comment type="function">
    <text evidence="1">Involved in the biosynthesis of the siderophore enterobactin (enterochelin), which is a macrocyclic trimeric lactone of N-(2,3-dihydroxybenzoyl)-serine. The serine trilactone serves as a scaffolding for the three catechol functionalities that provide hexadentate coordination for the tightly ligated iron(2+) atoms. Plays an essential role in the assembly of the enterobactin by catalyzing the transfer of the 4'-phosphopantetheine (Ppant) moiety from coenzyme A to the apo-domains of both EntB (ArCP domain) and EntF (PCP domain) to yield their holo-forms which make them competent for the activation of 2,3-dihydroxybenzoate (DHB) and L-serine, respectively.</text>
</comment>
<protein>
    <recommendedName>
        <fullName evidence="5">Enterobactin synthase component D</fullName>
    </recommendedName>
    <alternativeName>
        <fullName evidence="8">4'-phosphopantetheinyl transferase EntD</fullName>
    </alternativeName>
    <alternativeName>
        <fullName evidence="9">Enterochelin synthase D</fullName>
    </alternativeName>
</protein>
<dbReference type="InterPro" id="IPR037143">
    <property type="entry name" value="4-PPantetheinyl_Trfase_dom_sf"/>
</dbReference>
<organism evidence="14 15">
    <name type="scientific">[Empedobacter] haloabium</name>
    <dbReference type="NCBI Taxonomy" id="592317"/>
    <lineage>
        <taxon>Bacteria</taxon>
        <taxon>Pseudomonadati</taxon>
        <taxon>Pseudomonadota</taxon>
        <taxon>Betaproteobacteria</taxon>
        <taxon>Burkholderiales</taxon>
        <taxon>Oxalobacteraceae</taxon>
        <taxon>Telluria group</taxon>
        <taxon>Telluria group incertae sedis</taxon>
    </lineage>
</organism>
<proteinExistence type="inferred from homology"/>
<keyword evidence="7" id="KW-0259">Enterobactin biosynthesis</keyword>
<comment type="subunit">
    <text evidence="4">EntB, EntD, EntE, and EntF form a multienzyme complex called enterobactin synthase.</text>
</comment>
<dbReference type="Pfam" id="PF17837">
    <property type="entry name" value="4PPT_N"/>
    <property type="match status" value="1"/>
</dbReference>
<evidence type="ECO:0000256" key="9">
    <source>
        <dbReference type="ARBA" id="ARBA00031996"/>
    </source>
</evidence>
<evidence type="ECO:0000313" key="14">
    <source>
        <dbReference type="EMBL" id="WUR14348.1"/>
    </source>
</evidence>
<dbReference type="InterPro" id="IPR041354">
    <property type="entry name" value="4PPT_N"/>
</dbReference>
<comment type="catalytic activity">
    <reaction evidence="10">
        <text>apo-[aryl-carrier protein] + CoA = holo-[aryl-carrier protein] + adenosine 3',5'-bisphosphate + H(+)</text>
        <dbReference type="Rhea" id="RHEA:48404"/>
        <dbReference type="Rhea" id="RHEA-COMP:15903"/>
        <dbReference type="Rhea" id="RHEA-COMP:17557"/>
        <dbReference type="ChEBI" id="CHEBI:15378"/>
        <dbReference type="ChEBI" id="CHEBI:29999"/>
        <dbReference type="ChEBI" id="CHEBI:57287"/>
        <dbReference type="ChEBI" id="CHEBI:58343"/>
        <dbReference type="ChEBI" id="CHEBI:64479"/>
    </reaction>
</comment>
<dbReference type="GO" id="GO:0016740">
    <property type="term" value="F:transferase activity"/>
    <property type="evidence" value="ECO:0007669"/>
    <property type="project" value="UniProtKB-KW"/>
</dbReference>
<comment type="pathway">
    <text evidence="2">Siderophore biosynthesis; enterobactin biosynthesis.</text>
</comment>
<dbReference type="PRINTS" id="PR01399">
    <property type="entry name" value="ENTSNTHTASED"/>
</dbReference>
<evidence type="ECO:0000256" key="2">
    <source>
        <dbReference type="ARBA" id="ARBA00004993"/>
    </source>
</evidence>
<evidence type="ECO:0000256" key="5">
    <source>
        <dbReference type="ARBA" id="ARBA00019087"/>
    </source>
</evidence>
<evidence type="ECO:0000256" key="4">
    <source>
        <dbReference type="ARBA" id="ARBA00011503"/>
    </source>
</evidence>
<dbReference type="SUPFAM" id="SSF56214">
    <property type="entry name" value="4'-phosphopantetheinyl transferase"/>
    <property type="match status" value="1"/>
</dbReference>
<sequence length="227" mass="24614">MLLASADGAVPPLELFHAHFDAERFDVACFAGHAIALPPAIARAVPKRQAEFFFGRWCARAALARHGHAGVVGVGAAREPLWPHGLIGSISHSHGMAAAVALPRIGMRGVGIDIETIAQGRALRALRQVVLSTREQAWLDALDCPLAPDIVLTLVFSAKESFYKAVFETVRRFLGFDAVEVVGIDCDTRRLWFDVSQALPAPFVTGCRFAVGYALLGQGRVLTDFRW</sequence>